<evidence type="ECO:0000256" key="7">
    <source>
        <dbReference type="HAMAP-Rule" id="MF_02065"/>
    </source>
</evidence>
<dbReference type="Proteomes" id="UP000383971">
    <property type="component" value="Unassembled WGS sequence"/>
</dbReference>
<reference evidence="8 9" key="1">
    <citation type="submission" date="2019-08" db="EMBL/GenBank/DDBJ databases">
        <authorList>
            <person name="Peeters C."/>
        </authorList>
    </citation>
    <scope>NUCLEOTIDE SEQUENCE [LARGE SCALE GENOMIC DNA]</scope>
    <source>
        <strain evidence="8 9">LMG 31111</strain>
    </source>
</reference>
<keyword evidence="2 7" id="KW-0812">Transmembrane</keyword>
<dbReference type="CDD" id="cd08010">
    <property type="entry name" value="MltG_like"/>
    <property type="match status" value="1"/>
</dbReference>
<dbReference type="GO" id="GO:0005886">
    <property type="term" value="C:plasma membrane"/>
    <property type="evidence" value="ECO:0007669"/>
    <property type="project" value="UniProtKB-SubCell"/>
</dbReference>
<dbReference type="Gene3D" id="3.30.1490.480">
    <property type="entry name" value="Endolytic murein transglycosylase"/>
    <property type="match status" value="1"/>
</dbReference>
<comment type="similarity">
    <text evidence="7">Belongs to the transglycosylase MltG family.</text>
</comment>
<dbReference type="GO" id="GO:0008932">
    <property type="term" value="F:lytic endotransglycosylase activity"/>
    <property type="evidence" value="ECO:0007669"/>
    <property type="project" value="UniProtKB-UniRule"/>
</dbReference>
<feature type="transmembrane region" description="Helical" evidence="7">
    <location>
        <begin position="62"/>
        <end position="81"/>
    </location>
</feature>
<keyword evidence="6 7" id="KW-0961">Cell wall biogenesis/degradation</keyword>
<organism evidence="8 9">
    <name type="scientific">Pandoraea communis</name>
    <dbReference type="NCBI Taxonomy" id="2508297"/>
    <lineage>
        <taxon>Bacteria</taxon>
        <taxon>Pseudomonadati</taxon>
        <taxon>Pseudomonadota</taxon>
        <taxon>Betaproteobacteria</taxon>
        <taxon>Burkholderiales</taxon>
        <taxon>Burkholderiaceae</taxon>
        <taxon>Pandoraea</taxon>
    </lineage>
</organism>
<dbReference type="EC" id="4.2.2.29" evidence="7"/>
<dbReference type="PANTHER" id="PTHR30518">
    <property type="entry name" value="ENDOLYTIC MUREIN TRANSGLYCOSYLASE"/>
    <property type="match status" value="1"/>
</dbReference>
<evidence type="ECO:0000256" key="4">
    <source>
        <dbReference type="ARBA" id="ARBA00023136"/>
    </source>
</evidence>
<dbReference type="HAMAP" id="MF_02065">
    <property type="entry name" value="MltG"/>
    <property type="match status" value="1"/>
</dbReference>
<evidence type="ECO:0000256" key="5">
    <source>
        <dbReference type="ARBA" id="ARBA00023239"/>
    </source>
</evidence>
<dbReference type="EMBL" id="CABPSE010000009">
    <property type="protein sequence ID" value="VVE15259.1"/>
    <property type="molecule type" value="Genomic_DNA"/>
</dbReference>
<comment type="subcellular location">
    <subcellularLocation>
        <location evidence="7">Cell inner membrane</location>
        <topology evidence="7">Single-pass membrane protein</topology>
    </subcellularLocation>
</comment>
<evidence type="ECO:0000256" key="3">
    <source>
        <dbReference type="ARBA" id="ARBA00022989"/>
    </source>
</evidence>
<feature type="site" description="Important for catalytic activity" evidence="7">
    <location>
        <position position="269"/>
    </location>
</feature>
<gene>
    <name evidence="7" type="primary">mltG</name>
    <name evidence="8" type="ORF">PCO31111_02868</name>
</gene>
<dbReference type="InterPro" id="IPR003770">
    <property type="entry name" value="MLTG-like"/>
</dbReference>
<dbReference type="GO" id="GO:0009252">
    <property type="term" value="P:peptidoglycan biosynthetic process"/>
    <property type="evidence" value="ECO:0007669"/>
    <property type="project" value="UniProtKB-UniRule"/>
</dbReference>
<keyword evidence="1 7" id="KW-1003">Cell membrane</keyword>
<accession>A0A5E4VUL8</accession>
<protein>
    <recommendedName>
        <fullName evidence="7">Endolytic murein transglycosylase</fullName>
        <ecNumber evidence="7">4.2.2.29</ecNumber>
    </recommendedName>
    <alternativeName>
        <fullName evidence="7">Peptidoglycan lytic transglycosylase</fullName>
    </alternativeName>
    <alternativeName>
        <fullName evidence="7">Peptidoglycan polymerization terminase</fullName>
    </alternativeName>
</protein>
<dbReference type="PANTHER" id="PTHR30518:SF2">
    <property type="entry name" value="ENDOLYTIC MUREIN TRANSGLYCOSYLASE"/>
    <property type="match status" value="1"/>
</dbReference>
<sequence>MRVRQVKVLYWVFRQDVRARFDTQYAPVDTVVVTHIRLTESPEPAAVVTRLTLQFMSFIKRLLVLLIVAALAAGGAFYYWAQTPLQLGKPTLDVTIKPYSSVRSVAAQLRGGGVPVHPLLFNLLARVMDVGTKLKSGNYEFATGVTPIEVMEKLARGDVNQYVVTIIEGWTFKKMRSEIDANPALRHDTAGLPDADVMQLVGAERSEAEGMFFPDTYLFPKGTSDVDVYKRAYRLMQKRLDEAWAARAPGLPYTTPYEALIMASLVEKETGQAVERAQVAAVFINRLRKRMLLQTDPTVIYGMGDLYTGRLRKRDLQTDTPYNTYTRAGLPPTPIALPGVASLAASLNPAPTDALYFVARGDGTSHFSTNLQEHNRAVDKYQRGEQ</sequence>
<evidence type="ECO:0000256" key="1">
    <source>
        <dbReference type="ARBA" id="ARBA00022475"/>
    </source>
</evidence>
<keyword evidence="7" id="KW-0997">Cell inner membrane</keyword>
<name>A0A5E4VUL8_9BURK</name>
<evidence type="ECO:0000256" key="6">
    <source>
        <dbReference type="ARBA" id="ARBA00023316"/>
    </source>
</evidence>
<keyword evidence="3 7" id="KW-1133">Transmembrane helix</keyword>
<evidence type="ECO:0000313" key="9">
    <source>
        <dbReference type="Proteomes" id="UP000383971"/>
    </source>
</evidence>
<evidence type="ECO:0000256" key="2">
    <source>
        <dbReference type="ARBA" id="ARBA00022692"/>
    </source>
</evidence>
<keyword evidence="9" id="KW-1185">Reference proteome</keyword>
<evidence type="ECO:0000313" key="8">
    <source>
        <dbReference type="EMBL" id="VVE15259.1"/>
    </source>
</evidence>
<dbReference type="Gene3D" id="3.30.160.60">
    <property type="entry name" value="Classic Zinc Finger"/>
    <property type="match status" value="1"/>
</dbReference>
<dbReference type="NCBIfam" id="TIGR00247">
    <property type="entry name" value="endolytic transglycosylase MltG"/>
    <property type="match status" value="1"/>
</dbReference>
<keyword evidence="4 7" id="KW-0472">Membrane</keyword>
<comment type="function">
    <text evidence="7">Functions as a peptidoglycan terminase that cleaves nascent peptidoglycan strands endolytically to terminate their elongation.</text>
</comment>
<dbReference type="AlphaFoldDB" id="A0A5E4VUL8"/>
<proteinExistence type="inferred from homology"/>
<comment type="catalytic activity">
    <reaction evidence="7">
        <text>a peptidoglycan chain = a peptidoglycan chain with N-acetyl-1,6-anhydromuramyl-[peptide] at the reducing end + a peptidoglycan chain with N-acetylglucosamine at the non-reducing end.</text>
        <dbReference type="EC" id="4.2.2.29"/>
    </reaction>
</comment>
<dbReference type="Pfam" id="PF02618">
    <property type="entry name" value="YceG"/>
    <property type="match status" value="1"/>
</dbReference>
<dbReference type="GO" id="GO:0071555">
    <property type="term" value="P:cell wall organization"/>
    <property type="evidence" value="ECO:0007669"/>
    <property type="project" value="UniProtKB-KW"/>
</dbReference>
<keyword evidence="5 7" id="KW-0456">Lyase</keyword>